<accession>A0ABV0BKT4</accession>
<reference evidence="1 2" key="1">
    <citation type="submission" date="2024-04" db="EMBL/GenBank/DDBJ databases">
        <title>A novel species isolated from cricket.</title>
        <authorList>
            <person name="Wang H.-C."/>
        </authorList>
    </citation>
    <scope>NUCLEOTIDE SEQUENCE [LARGE SCALE GENOMIC DNA]</scope>
    <source>
        <strain evidence="1 2">WL0021</strain>
    </source>
</reference>
<gene>
    <name evidence="1" type="ORF">WJT86_10725</name>
</gene>
<sequence length="256" mass="28558">MSKVMLLYKNVTPLSRDAHKDMKLKPSATVDFAAEAHWTPVAGSEFYQASRVYPVVFMQEGTEADAPVMPIALLGLSAGHNDFVGKDGQWKKETYIPAFIRRYPFVLANTKENSEEFTICFDDSFAGLNTKEGRELFNKDGTNSELLEEAIRFMNGFRVEMERTQKFVALLKKYDLLEKRSADIRSASGVAFQVQDFLLVSEEKFSKLTGAQLAELHKEGFLGWIFAHLMSLGNLPGLLELHLANKGPAAAPAKGK</sequence>
<proteinExistence type="predicted"/>
<name>A0ABV0BKT4_9HYPH</name>
<evidence type="ECO:0000313" key="1">
    <source>
        <dbReference type="EMBL" id="MEN3931529.1"/>
    </source>
</evidence>
<organism evidence="1 2">
    <name type="scientific">Hohaiivirga grylli</name>
    <dbReference type="NCBI Taxonomy" id="3133970"/>
    <lineage>
        <taxon>Bacteria</taxon>
        <taxon>Pseudomonadati</taxon>
        <taxon>Pseudomonadota</taxon>
        <taxon>Alphaproteobacteria</taxon>
        <taxon>Hyphomicrobiales</taxon>
        <taxon>Methylobacteriaceae</taxon>
        <taxon>Hohaiivirga</taxon>
    </lineage>
</organism>
<dbReference type="InterPro" id="IPR010836">
    <property type="entry name" value="SapC"/>
</dbReference>
<dbReference type="Pfam" id="PF07277">
    <property type="entry name" value="SapC"/>
    <property type="match status" value="1"/>
</dbReference>
<comment type="caution">
    <text evidence="1">The sequence shown here is derived from an EMBL/GenBank/DDBJ whole genome shotgun (WGS) entry which is preliminary data.</text>
</comment>
<dbReference type="RefSeq" id="WP_346337553.1">
    <property type="nucleotide sequence ID" value="NZ_JBBYXI010000003.1"/>
</dbReference>
<dbReference type="EMBL" id="JBBYXI010000003">
    <property type="protein sequence ID" value="MEN3931529.1"/>
    <property type="molecule type" value="Genomic_DNA"/>
</dbReference>
<evidence type="ECO:0000313" key="2">
    <source>
        <dbReference type="Proteomes" id="UP001418637"/>
    </source>
</evidence>
<dbReference type="Proteomes" id="UP001418637">
    <property type="component" value="Unassembled WGS sequence"/>
</dbReference>
<protein>
    <submittedName>
        <fullName evidence="1">SapC family protein</fullName>
    </submittedName>
</protein>
<keyword evidence="2" id="KW-1185">Reference proteome</keyword>